<evidence type="ECO:0000313" key="3">
    <source>
        <dbReference type="EMBL" id="PQM33494.1"/>
    </source>
</evidence>
<dbReference type="InterPro" id="IPR002885">
    <property type="entry name" value="PPR_rpt"/>
</dbReference>
<accession>A0A314UAS4</accession>
<dbReference type="EMBL" id="PJQY01003917">
    <property type="protein sequence ID" value="PQM33494.1"/>
    <property type="molecule type" value="Genomic_DNA"/>
</dbReference>
<dbReference type="PROSITE" id="PS51375">
    <property type="entry name" value="PPR"/>
    <property type="match status" value="1"/>
</dbReference>
<keyword evidence="4" id="KW-1185">Reference proteome</keyword>
<evidence type="ECO:0000313" key="4">
    <source>
        <dbReference type="Proteomes" id="UP000250321"/>
    </source>
</evidence>
<dbReference type="GO" id="GO:0009451">
    <property type="term" value="P:RNA modification"/>
    <property type="evidence" value="ECO:0007669"/>
    <property type="project" value="InterPro"/>
</dbReference>
<gene>
    <name evidence="3" type="ORF">Pyn_05199</name>
</gene>
<dbReference type="OrthoDB" id="185373at2759"/>
<protein>
    <submittedName>
        <fullName evidence="3">Putative pentatricopeptide repeat-containing protein</fullName>
    </submittedName>
</protein>
<feature type="repeat" description="PPR" evidence="2">
    <location>
        <begin position="38"/>
        <end position="72"/>
    </location>
</feature>
<reference evidence="3 4" key="1">
    <citation type="submission" date="2018-02" db="EMBL/GenBank/DDBJ databases">
        <title>Draft genome of wild Prunus yedoensis var. nudiflora.</title>
        <authorList>
            <person name="Baek S."/>
            <person name="Kim J.-H."/>
            <person name="Choi K."/>
            <person name="Kim G.-B."/>
            <person name="Cho A."/>
            <person name="Jang H."/>
            <person name="Shin C.-H."/>
            <person name="Yu H.-J."/>
            <person name="Mun J.-H."/>
        </authorList>
    </citation>
    <scope>NUCLEOTIDE SEQUENCE [LARGE SCALE GENOMIC DNA]</scope>
    <source>
        <strain evidence="4">cv. Jeju island</strain>
        <tissue evidence="3">Leaf</tissue>
    </source>
</reference>
<comment type="caution">
    <text evidence="3">The sequence shown here is derived from an EMBL/GenBank/DDBJ whole genome shotgun (WGS) entry which is preliminary data.</text>
</comment>
<keyword evidence="1" id="KW-0677">Repeat</keyword>
<dbReference type="PANTHER" id="PTHR47926">
    <property type="entry name" value="PENTATRICOPEPTIDE REPEAT-CONTAINING PROTEIN"/>
    <property type="match status" value="1"/>
</dbReference>
<dbReference type="InterPro" id="IPR011990">
    <property type="entry name" value="TPR-like_helical_dom_sf"/>
</dbReference>
<dbReference type="Proteomes" id="UP000250321">
    <property type="component" value="Unassembled WGS sequence"/>
</dbReference>
<proteinExistence type="predicted"/>
<dbReference type="InterPro" id="IPR046960">
    <property type="entry name" value="PPR_At4g14850-like_plant"/>
</dbReference>
<dbReference type="Pfam" id="PF20431">
    <property type="entry name" value="E_motif"/>
    <property type="match status" value="1"/>
</dbReference>
<organism evidence="3 4">
    <name type="scientific">Prunus yedoensis var. nudiflora</name>
    <dbReference type="NCBI Taxonomy" id="2094558"/>
    <lineage>
        <taxon>Eukaryota</taxon>
        <taxon>Viridiplantae</taxon>
        <taxon>Streptophyta</taxon>
        <taxon>Embryophyta</taxon>
        <taxon>Tracheophyta</taxon>
        <taxon>Spermatophyta</taxon>
        <taxon>Magnoliopsida</taxon>
        <taxon>eudicotyledons</taxon>
        <taxon>Gunneridae</taxon>
        <taxon>Pentapetalae</taxon>
        <taxon>rosids</taxon>
        <taxon>fabids</taxon>
        <taxon>Rosales</taxon>
        <taxon>Rosaceae</taxon>
        <taxon>Amygdaloideae</taxon>
        <taxon>Amygdaleae</taxon>
        <taxon>Prunus</taxon>
    </lineage>
</organism>
<evidence type="ECO:0000256" key="2">
    <source>
        <dbReference type="PROSITE-ProRule" id="PRU00708"/>
    </source>
</evidence>
<dbReference type="AlphaFoldDB" id="A0A314UAS4"/>
<evidence type="ECO:0000256" key="1">
    <source>
        <dbReference type="ARBA" id="ARBA00022737"/>
    </source>
</evidence>
<sequence>MAPDHIMLGALLSACKIHGNLELGERVAEILVNCGDADSGTYVLLSNVYSSSGRWKEAAQVRAEMKESGTPKEPGWNNIGHP</sequence>
<dbReference type="PANTHER" id="PTHR47926:SF456">
    <property type="entry name" value="PENTATRICOPEPTIDE REPEAT-CONTAINING PROTEIN ELI1, CHLOROPLASTIC"/>
    <property type="match status" value="1"/>
</dbReference>
<name>A0A314UAS4_PRUYE</name>
<dbReference type="GO" id="GO:0003723">
    <property type="term" value="F:RNA binding"/>
    <property type="evidence" value="ECO:0007669"/>
    <property type="project" value="InterPro"/>
</dbReference>
<dbReference type="STRING" id="2094558.A0A314UAS4"/>
<dbReference type="Gene3D" id="1.25.40.10">
    <property type="entry name" value="Tetratricopeptide repeat domain"/>
    <property type="match status" value="1"/>
</dbReference>
<dbReference type="InterPro" id="IPR046848">
    <property type="entry name" value="E_motif"/>
</dbReference>